<evidence type="ECO:0000313" key="8">
    <source>
        <dbReference type="EMBL" id="CAD7241302.1"/>
    </source>
</evidence>
<feature type="region of interest" description="Disordered" evidence="6">
    <location>
        <begin position="370"/>
        <end position="465"/>
    </location>
</feature>
<dbReference type="PANTHER" id="PTHR10972">
    <property type="entry name" value="OXYSTEROL-BINDING PROTEIN-RELATED"/>
    <property type="match status" value="1"/>
</dbReference>
<dbReference type="GO" id="GO:0006869">
    <property type="term" value="P:lipid transport"/>
    <property type="evidence" value="ECO:0007669"/>
    <property type="project" value="UniProtKB-KW"/>
</dbReference>
<dbReference type="AlphaFoldDB" id="A0A7R9A0E3"/>
<reference evidence="8" key="1">
    <citation type="submission" date="2020-11" db="EMBL/GenBank/DDBJ databases">
        <authorList>
            <person name="Tran Van P."/>
        </authorList>
    </citation>
    <scope>NUCLEOTIDE SEQUENCE</scope>
</reference>
<dbReference type="SMART" id="SM00233">
    <property type="entry name" value="PH"/>
    <property type="match status" value="1"/>
</dbReference>
<dbReference type="InterPro" id="IPR011993">
    <property type="entry name" value="PH-like_dom_sf"/>
</dbReference>
<dbReference type="Pfam" id="PF00169">
    <property type="entry name" value="PH"/>
    <property type="match status" value="1"/>
</dbReference>
<evidence type="ECO:0000313" key="9">
    <source>
        <dbReference type="Proteomes" id="UP000677054"/>
    </source>
</evidence>
<dbReference type="EMBL" id="CAJPEV010000120">
    <property type="protein sequence ID" value="CAG0880903.1"/>
    <property type="molecule type" value="Genomic_DNA"/>
</dbReference>
<dbReference type="InterPro" id="IPR037239">
    <property type="entry name" value="OSBP_sf"/>
</dbReference>
<dbReference type="Pfam" id="PF01237">
    <property type="entry name" value="Oxysterol_BP"/>
    <property type="match status" value="1"/>
</dbReference>
<protein>
    <recommendedName>
        <fullName evidence="7">PH domain-containing protein</fullName>
    </recommendedName>
</protein>
<dbReference type="Proteomes" id="UP000677054">
    <property type="component" value="Unassembled WGS sequence"/>
</dbReference>
<evidence type="ECO:0000256" key="4">
    <source>
        <dbReference type="ARBA" id="ARBA00023055"/>
    </source>
</evidence>
<dbReference type="InterPro" id="IPR000648">
    <property type="entry name" value="Oxysterol-bd"/>
</dbReference>
<keyword evidence="4" id="KW-0445">Lipid transport</keyword>
<organism evidence="8">
    <name type="scientific">Darwinula stevensoni</name>
    <dbReference type="NCBI Taxonomy" id="69355"/>
    <lineage>
        <taxon>Eukaryota</taxon>
        <taxon>Metazoa</taxon>
        <taxon>Ecdysozoa</taxon>
        <taxon>Arthropoda</taxon>
        <taxon>Crustacea</taxon>
        <taxon>Oligostraca</taxon>
        <taxon>Ostracoda</taxon>
        <taxon>Podocopa</taxon>
        <taxon>Podocopida</taxon>
        <taxon>Darwinulocopina</taxon>
        <taxon>Darwinuloidea</taxon>
        <taxon>Darwinulidae</taxon>
        <taxon>Darwinula</taxon>
    </lineage>
</organism>
<dbReference type="InterPro" id="IPR001849">
    <property type="entry name" value="PH_domain"/>
</dbReference>
<keyword evidence="9" id="KW-1185">Reference proteome</keyword>
<feature type="compositionally biased region" description="Low complexity" evidence="6">
    <location>
        <begin position="417"/>
        <end position="431"/>
    </location>
</feature>
<evidence type="ECO:0000259" key="7">
    <source>
        <dbReference type="PROSITE" id="PS50003"/>
    </source>
</evidence>
<dbReference type="Gene3D" id="2.40.160.120">
    <property type="match status" value="1"/>
</dbReference>
<dbReference type="GO" id="GO:0032934">
    <property type="term" value="F:sterol binding"/>
    <property type="evidence" value="ECO:0007669"/>
    <property type="project" value="TreeGrafter"/>
</dbReference>
<feature type="region of interest" description="Disordered" evidence="6">
    <location>
        <begin position="1"/>
        <end position="40"/>
    </location>
</feature>
<accession>A0A7R9A0E3</accession>
<name>A0A7R9A0E3_9CRUS</name>
<dbReference type="SUPFAM" id="SSF50729">
    <property type="entry name" value="PH domain-like"/>
    <property type="match status" value="1"/>
</dbReference>
<dbReference type="SUPFAM" id="SSF144000">
    <property type="entry name" value="Oxysterol-binding protein-like"/>
    <property type="match status" value="1"/>
</dbReference>
<dbReference type="GO" id="GO:0005886">
    <property type="term" value="C:plasma membrane"/>
    <property type="evidence" value="ECO:0007669"/>
    <property type="project" value="TreeGrafter"/>
</dbReference>
<keyword evidence="3" id="KW-0597">Phosphoprotein</keyword>
<dbReference type="PROSITE" id="PS50003">
    <property type="entry name" value="PH_DOMAIN"/>
    <property type="match status" value="1"/>
</dbReference>
<evidence type="ECO:0000256" key="3">
    <source>
        <dbReference type="ARBA" id="ARBA00022553"/>
    </source>
</evidence>
<evidence type="ECO:0000256" key="5">
    <source>
        <dbReference type="ARBA" id="ARBA00023121"/>
    </source>
</evidence>
<keyword evidence="5" id="KW-0446">Lipid-binding</keyword>
<proteinExistence type="inferred from homology"/>
<gene>
    <name evidence="8" type="ORF">DSTB1V02_LOCUS1302</name>
</gene>
<feature type="compositionally biased region" description="Polar residues" evidence="6">
    <location>
        <begin position="10"/>
        <end position="20"/>
    </location>
</feature>
<keyword evidence="2" id="KW-0813">Transport</keyword>
<sequence length="913" mass="103501">MGEQSGGKNAGSSKTSLSENSATSQQAPSPSSGSTGTATPPGEAEIKGWLYKWTNYIKGYQKRWFVLYNGLLSYYRTQAEMSHTCRGTMTMHGVTIITEDSCNFVVSNGATQTWHLRASTEVDRQRWVTALELAKAKAIKMLDLDEDEDEELEKMEGDPQLAEDIDFVIRTLGGKLEDMTTCEELIRKHGTSLQRALGELESLHAQASAEGNDAMTVAAKVPSHLKTVSERATLFRITCNAMIKMFLREQNMCFHQACSDYVDLATNQGRKWQRLLQHERDQRNQFEEMVMALAKQHSHLEESVKVHAMNPGSPFQAPPVTGMAKTNSIILTESESDEGEFFDALEEGHEPKSADLDFIVHQCHKRSYSGQSLPATVSSSSSGEPVSQAGEGNSSSYEMEEGNRENRTRHHKRVEDLSSPSSSPTRRLSSSETHLSSIGGDGDVMSKQPLRFPPTQARPRRNRIPPKPNYSINLWSIMKSSIGKDLTKIPMPVCFYLSLDSIPINLLSSATFSDTICASMLQVNFNEPLSMLQRLTEEYEYADLLDRAALCSDPHEQMVYVAAFTVSSYASTSLRTGKPFNPLLGETYECDRRDDLGWRAVNEQVSHHPPVASQYCEGRGWHVSQEFSMSSKFRGKYLQIIPLGSTELTIGKSGESHFSVLHVFSRIVFTLQESLLITGNRYTWRKVTTTVHNIIVGKLWVDNHGEMTITNHTTGDRCHIKFSPYSYFSRDIPRKVSGYVMDREERVYWVLSGTWDSKMEASRVINTSRSTEHTKPILETAPPRIVWKANPGLDGSEQMYHFSLLAVQLNELEEGVAPTDSRLRPDQRYMEMGQWDEANTEKMRLEEKQRMVRKKRELELERAQAEGQEYPPYAPMWFKKEFDVLLNSSIHKYLGQYWECKEKQDWSRCPNIY</sequence>
<evidence type="ECO:0000256" key="6">
    <source>
        <dbReference type="SAM" id="MobiDB-lite"/>
    </source>
</evidence>
<feature type="domain" description="PH" evidence="7">
    <location>
        <begin position="43"/>
        <end position="136"/>
    </location>
</feature>
<dbReference type="PANTHER" id="PTHR10972:SF205">
    <property type="entry name" value="OXYSTEROL-BINDING PROTEIN 1"/>
    <property type="match status" value="1"/>
</dbReference>
<evidence type="ECO:0000256" key="2">
    <source>
        <dbReference type="ARBA" id="ARBA00022448"/>
    </source>
</evidence>
<dbReference type="OrthoDB" id="1854502at2759"/>
<dbReference type="Gene3D" id="2.30.29.30">
    <property type="entry name" value="Pleckstrin-homology domain (PH domain)/Phosphotyrosine-binding domain (PTB)"/>
    <property type="match status" value="1"/>
</dbReference>
<dbReference type="EMBL" id="LR899637">
    <property type="protein sequence ID" value="CAD7241302.1"/>
    <property type="molecule type" value="Genomic_DNA"/>
</dbReference>
<dbReference type="CDD" id="cd13284">
    <property type="entry name" value="PH_OSBP_ORP4"/>
    <property type="match status" value="1"/>
</dbReference>
<comment type="similarity">
    <text evidence="1">Belongs to the OSBP family.</text>
</comment>
<evidence type="ECO:0000256" key="1">
    <source>
        <dbReference type="ARBA" id="ARBA00008842"/>
    </source>
</evidence>
<dbReference type="GO" id="GO:0097038">
    <property type="term" value="C:perinuclear endoplasmic reticulum"/>
    <property type="evidence" value="ECO:0007669"/>
    <property type="project" value="TreeGrafter"/>
</dbReference>
<feature type="compositionally biased region" description="Low complexity" evidence="6">
    <location>
        <begin position="21"/>
        <end position="40"/>
    </location>
</feature>
<dbReference type="GO" id="GO:0005829">
    <property type="term" value="C:cytosol"/>
    <property type="evidence" value="ECO:0007669"/>
    <property type="project" value="TreeGrafter"/>
</dbReference>